<accession>A0ABR8MNZ1</accession>
<dbReference type="Gene3D" id="3.40.50.12780">
    <property type="entry name" value="N-terminal domain of ligase-like"/>
    <property type="match status" value="1"/>
</dbReference>
<proteinExistence type="predicted"/>
<dbReference type="RefSeq" id="WP_191201995.1">
    <property type="nucleotide sequence ID" value="NZ_JACXZA010000001.1"/>
</dbReference>
<sequence>MKNRHLKRLAAFYARQFPWYAKLLQYDRDRAAASDLPYMTAELLEKHYYSAPAPDEHFVYRTSGTSGGARKAIQYSHADERRYLQVKVRLFAQLAGTRPIQRALADMGTGHAAATALDVFRTLGWEAEAVAYNEPLAVHVERLSVVRPDLLYTMPSLLDRLVCTLDNPAELGIRCIVTVGEPASPQWRSAMAASFGISEADVIDTYGSIEVGTIAWFDHEAGIYRLADGINAEIAEPTALGLYDSLAPDEGALVLTSTMRSAFPAIRFATGDVVRGFKSGGEDGAQATFEAIVRRIGPELKHGEKISIHDIEAAVFAHATRIQARAASDGNRLVVYLHGPDATPEAAQLIEEEIERKVPEIGDMIRGGMLPRIEMVLASSESELPQGSVKQKKWHRLNDSN</sequence>
<name>A0ABR8MNZ1_9BACL</name>
<dbReference type="InterPro" id="IPR042099">
    <property type="entry name" value="ANL_N_sf"/>
</dbReference>
<dbReference type="SUPFAM" id="SSF56801">
    <property type="entry name" value="Acetyl-CoA synthetase-like"/>
    <property type="match status" value="1"/>
</dbReference>
<dbReference type="PANTHER" id="PTHR36932:SF1">
    <property type="entry name" value="CAPSULAR POLYSACCHARIDE BIOSYNTHESIS PROTEIN"/>
    <property type="match status" value="1"/>
</dbReference>
<comment type="caution">
    <text evidence="2">The sequence shown here is derived from an EMBL/GenBank/DDBJ whole genome shotgun (WGS) entry which is preliminary data.</text>
</comment>
<dbReference type="InterPro" id="IPR053158">
    <property type="entry name" value="CapK_Type1_Caps_Biosynth"/>
</dbReference>
<organism evidence="2 3">
    <name type="scientific">Paenibacillus terricola</name>
    <dbReference type="NCBI Taxonomy" id="2763503"/>
    <lineage>
        <taxon>Bacteria</taxon>
        <taxon>Bacillati</taxon>
        <taxon>Bacillota</taxon>
        <taxon>Bacilli</taxon>
        <taxon>Bacillales</taxon>
        <taxon>Paenibacillaceae</taxon>
        <taxon>Paenibacillus</taxon>
    </lineage>
</organism>
<dbReference type="Proteomes" id="UP000609346">
    <property type="component" value="Unassembled WGS sequence"/>
</dbReference>
<keyword evidence="3" id="KW-1185">Reference proteome</keyword>
<evidence type="ECO:0000259" key="1">
    <source>
        <dbReference type="Pfam" id="PF00501"/>
    </source>
</evidence>
<dbReference type="PANTHER" id="PTHR36932">
    <property type="entry name" value="CAPSULAR POLYSACCHARIDE BIOSYNTHESIS PROTEIN"/>
    <property type="match status" value="1"/>
</dbReference>
<reference evidence="2 3" key="1">
    <citation type="submission" date="2020-09" db="EMBL/GenBank/DDBJ databases">
        <title>Paenibacillus sp. strain PR3 16S rRNA gene Genome sequencing and assembly.</title>
        <authorList>
            <person name="Kim J."/>
        </authorList>
    </citation>
    <scope>NUCLEOTIDE SEQUENCE [LARGE SCALE GENOMIC DNA]</scope>
    <source>
        <strain evidence="2 3">PR3</strain>
    </source>
</reference>
<gene>
    <name evidence="2" type="ORF">H8B09_03085</name>
</gene>
<evidence type="ECO:0000313" key="3">
    <source>
        <dbReference type="Proteomes" id="UP000609346"/>
    </source>
</evidence>
<evidence type="ECO:0000313" key="2">
    <source>
        <dbReference type="EMBL" id="MBD3917723.1"/>
    </source>
</evidence>
<dbReference type="InterPro" id="IPR000873">
    <property type="entry name" value="AMP-dep_synth/lig_dom"/>
</dbReference>
<dbReference type="Pfam" id="PF00501">
    <property type="entry name" value="AMP-binding"/>
    <property type="match status" value="1"/>
</dbReference>
<protein>
    <submittedName>
        <fullName evidence="2">CoF synthetase</fullName>
    </submittedName>
</protein>
<dbReference type="EMBL" id="JACXZA010000001">
    <property type="protein sequence ID" value="MBD3917723.1"/>
    <property type="molecule type" value="Genomic_DNA"/>
</dbReference>
<feature type="domain" description="AMP-dependent synthetase/ligase" evidence="1">
    <location>
        <begin position="51"/>
        <end position="217"/>
    </location>
</feature>